<dbReference type="AlphaFoldDB" id="A0A1L7XVS0"/>
<dbReference type="PANTHER" id="PTHR38436:SF1">
    <property type="entry name" value="ESTER CYCLASE"/>
    <property type="match status" value="1"/>
</dbReference>
<dbReference type="InterPro" id="IPR037401">
    <property type="entry name" value="SnoaL-like"/>
</dbReference>
<keyword evidence="3" id="KW-1185">Reference proteome</keyword>
<dbReference type="PANTHER" id="PTHR38436">
    <property type="entry name" value="POLYKETIDE CYCLASE SNOAL-LIKE DOMAIN"/>
    <property type="match status" value="1"/>
</dbReference>
<evidence type="ECO:0000259" key="1">
    <source>
        <dbReference type="Pfam" id="PF12680"/>
    </source>
</evidence>
<name>A0A1L7XVS0_9HELO</name>
<gene>
    <name evidence="2" type="ORF">PAC_19041</name>
</gene>
<accession>A0A1L7XVS0</accession>
<dbReference type="SUPFAM" id="SSF54427">
    <property type="entry name" value="NTF2-like"/>
    <property type="match status" value="1"/>
</dbReference>
<dbReference type="InterPro" id="IPR009959">
    <property type="entry name" value="Cyclase_SnoaL-like"/>
</dbReference>
<reference evidence="2 3" key="1">
    <citation type="submission" date="2016-03" db="EMBL/GenBank/DDBJ databases">
        <authorList>
            <person name="Ploux O."/>
        </authorList>
    </citation>
    <scope>NUCLEOTIDE SEQUENCE [LARGE SCALE GENOMIC DNA]</scope>
    <source>
        <strain evidence="2 3">UAMH 11012</strain>
    </source>
</reference>
<evidence type="ECO:0000313" key="2">
    <source>
        <dbReference type="EMBL" id="CZR69141.1"/>
    </source>
</evidence>
<dbReference type="GO" id="GO:0030638">
    <property type="term" value="P:polyketide metabolic process"/>
    <property type="evidence" value="ECO:0007669"/>
    <property type="project" value="InterPro"/>
</dbReference>
<dbReference type="EMBL" id="FJOG01000066">
    <property type="protein sequence ID" value="CZR69141.1"/>
    <property type="molecule type" value="Genomic_DNA"/>
</dbReference>
<protein>
    <recommendedName>
        <fullName evidence="1">SnoaL-like domain-containing protein</fullName>
    </recommendedName>
</protein>
<organism evidence="2 3">
    <name type="scientific">Phialocephala subalpina</name>
    <dbReference type="NCBI Taxonomy" id="576137"/>
    <lineage>
        <taxon>Eukaryota</taxon>
        <taxon>Fungi</taxon>
        <taxon>Dikarya</taxon>
        <taxon>Ascomycota</taxon>
        <taxon>Pezizomycotina</taxon>
        <taxon>Leotiomycetes</taxon>
        <taxon>Helotiales</taxon>
        <taxon>Mollisiaceae</taxon>
        <taxon>Phialocephala</taxon>
        <taxon>Phialocephala fortinii species complex</taxon>
    </lineage>
</organism>
<dbReference type="InterPro" id="IPR032710">
    <property type="entry name" value="NTF2-like_dom_sf"/>
</dbReference>
<dbReference type="Proteomes" id="UP000184330">
    <property type="component" value="Unassembled WGS sequence"/>
</dbReference>
<feature type="domain" description="SnoaL-like" evidence="1">
    <location>
        <begin position="17"/>
        <end position="153"/>
    </location>
</feature>
<sequence length="183" mass="19865">MSINGKQTLQDRNKAIVARYSDEFWGKCNVNIVDELCSDDVLSNYPMHGPRRGKEAVKRMLSEFKEAFPNVSFHPYGPIPMIAEGDYVVTRWIGSFILPVSSGFPLTATGGGRHSGVAFGDLPTGSLEEPNTGREIHFSGTTIFTLRDGKIVEETGEEGALTALQQLGLIPPPNPTSGANRSL</sequence>
<dbReference type="OrthoDB" id="3511278at2759"/>
<proteinExistence type="predicted"/>
<dbReference type="Pfam" id="PF12680">
    <property type="entry name" value="SnoaL_2"/>
    <property type="match status" value="1"/>
</dbReference>
<dbReference type="Gene3D" id="3.10.450.50">
    <property type="match status" value="1"/>
</dbReference>
<evidence type="ECO:0000313" key="3">
    <source>
        <dbReference type="Proteomes" id="UP000184330"/>
    </source>
</evidence>